<feature type="domain" description="SAP" evidence="2">
    <location>
        <begin position="81"/>
        <end position="115"/>
    </location>
</feature>
<evidence type="ECO:0000313" key="4">
    <source>
        <dbReference type="Proteomes" id="UP000516437"/>
    </source>
</evidence>
<dbReference type="PANTHER" id="PTHR35323">
    <property type="entry name" value="SAP DOMAIN-CONTAINING PROTEIN"/>
    <property type="match status" value="1"/>
</dbReference>
<dbReference type="Pfam" id="PF24766">
    <property type="entry name" value="DUF7699"/>
    <property type="match status" value="1"/>
</dbReference>
<dbReference type="PROSITE" id="PS50800">
    <property type="entry name" value="SAP"/>
    <property type="match status" value="1"/>
</dbReference>
<accession>A0A6A1VRK5</accession>
<evidence type="ECO:0000256" key="1">
    <source>
        <dbReference type="SAM" id="MobiDB-lite"/>
    </source>
</evidence>
<name>A0A6A1VRK5_9ROSI</name>
<feature type="compositionally biased region" description="Basic and acidic residues" evidence="1">
    <location>
        <begin position="301"/>
        <end position="311"/>
    </location>
</feature>
<comment type="caution">
    <text evidence="3">The sequence shown here is derived from an EMBL/GenBank/DDBJ whole genome shotgun (WGS) entry which is preliminary data.</text>
</comment>
<gene>
    <name evidence="3" type="ORF">CJ030_MR5G022105</name>
</gene>
<dbReference type="AlphaFoldDB" id="A0A6A1VRK5"/>
<sequence length="458" mass="52207">MAEPASKIKRSFICLSSSSSSEDSDTEDEEEVEESGGDDEEEDDAYGEEEEEEEAGEDEQDDDDESLCHKVIRLLGQGSEVESLTLRECKAYLKKYGLRLAGTKAVCIQRIKEHWRIKDGRGEVFYPRSTFVINCTGDVCKGDVVMFTQKVYERFNKVTRHGRRLGKRTIAGKVVSESYGAARQQHTFTVEVLWSKGMNRLPPLFPLLVKGRNLYRLRTFRQHWSNESERLEVLAEKHKRGTAARLARAMKRTKKTCSTRGGIKRQKQFHHIIPSQLGKTAAPEKGKHFDRHGKATSQSHGRHENHPHHCEVPPVRQVNIKGNAISGASMPARRHQQFAHPNGYRVPTSQPSVEYPENPYQAQLKFHNGGPPYKFCGYDMGSTSTMMRLPPFRVSADASVVPTPHHQGFNHRNYTHSAYNFNFESRNFGRIPASMSSQRLLHSLPLGTETYEQRKYKF</sequence>
<keyword evidence="4" id="KW-1185">Reference proteome</keyword>
<reference evidence="3 4" key="1">
    <citation type="journal article" date="2019" name="Plant Biotechnol. J.">
        <title>The red bayberry genome and genetic basis of sex determination.</title>
        <authorList>
            <person name="Jia H.M."/>
            <person name="Jia H.J."/>
            <person name="Cai Q.L."/>
            <person name="Wang Y."/>
            <person name="Zhao H.B."/>
            <person name="Yang W.F."/>
            <person name="Wang G.Y."/>
            <person name="Li Y.H."/>
            <person name="Zhan D.L."/>
            <person name="Shen Y.T."/>
            <person name="Niu Q.F."/>
            <person name="Chang L."/>
            <person name="Qiu J."/>
            <person name="Zhao L."/>
            <person name="Xie H.B."/>
            <person name="Fu W.Y."/>
            <person name="Jin J."/>
            <person name="Li X.W."/>
            <person name="Jiao Y."/>
            <person name="Zhou C.C."/>
            <person name="Tu T."/>
            <person name="Chai C.Y."/>
            <person name="Gao J.L."/>
            <person name="Fan L.J."/>
            <person name="van de Weg E."/>
            <person name="Wang J.Y."/>
            <person name="Gao Z.S."/>
        </authorList>
    </citation>
    <scope>NUCLEOTIDE SEQUENCE [LARGE SCALE GENOMIC DNA]</scope>
    <source>
        <tissue evidence="3">Leaves</tissue>
    </source>
</reference>
<proteinExistence type="predicted"/>
<organism evidence="3 4">
    <name type="scientific">Morella rubra</name>
    <name type="common">Chinese bayberry</name>
    <dbReference type="NCBI Taxonomy" id="262757"/>
    <lineage>
        <taxon>Eukaryota</taxon>
        <taxon>Viridiplantae</taxon>
        <taxon>Streptophyta</taxon>
        <taxon>Embryophyta</taxon>
        <taxon>Tracheophyta</taxon>
        <taxon>Spermatophyta</taxon>
        <taxon>Magnoliopsida</taxon>
        <taxon>eudicotyledons</taxon>
        <taxon>Gunneridae</taxon>
        <taxon>Pentapetalae</taxon>
        <taxon>rosids</taxon>
        <taxon>fabids</taxon>
        <taxon>Fagales</taxon>
        <taxon>Myricaceae</taxon>
        <taxon>Morella</taxon>
    </lineage>
</organism>
<dbReference type="Proteomes" id="UP000516437">
    <property type="component" value="Chromosome 5"/>
</dbReference>
<dbReference type="Pfam" id="PF02037">
    <property type="entry name" value="SAP"/>
    <property type="match status" value="1"/>
</dbReference>
<dbReference type="EMBL" id="RXIC02000023">
    <property type="protein sequence ID" value="KAB1214656.1"/>
    <property type="molecule type" value="Genomic_DNA"/>
</dbReference>
<dbReference type="SMART" id="SM00513">
    <property type="entry name" value="SAP"/>
    <property type="match status" value="1"/>
</dbReference>
<dbReference type="PANTHER" id="PTHR35323:SF2">
    <property type="entry name" value="SAP DOMAIN-CONTAINING PROTEIN"/>
    <property type="match status" value="1"/>
</dbReference>
<dbReference type="InterPro" id="IPR003034">
    <property type="entry name" value="SAP_dom"/>
</dbReference>
<dbReference type="InterPro" id="IPR056116">
    <property type="entry name" value="DUF7699"/>
</dbReference>
<evidence type="ECO:0000313" key="3">
    <source>
        <dbReference type="EMBL" id="KAB1214656.1"/>
    </source>
</evidence>
<feature type="region of interest" description="Disordered" evidence="1">
    <location>
        <begin position="277"/>
        <end position="311"/>
    </location>
</feature>
<feature type="region of interest" description="Disordered" evidence="1">
    <location>
        <begin position="1"/>
        <end position="64"/>
    </location>
</feature>
<evidence type="ECO:0000259" key="2">
    <source>
        <dbReference type="PROSITE" id="PS50800"/>
    </source>
</evidence>
<dbReference type="OrthoDB" id="690722at2759"/>
<feature type="compositionally biased region" description="Acidic residues" evidence="1">
    <location>
        <begin position="22"/>
        <end position="64"/>
    </location>
</feature>
<protein>
    <submittedName>
        <fullName evidence="3">Zinc finger CCCH domain-containing protein 62</fullName>
    </submittedName>
</protein>